<dbReference type="InterPro" id="IPR051251">
    <property type="entry name" value="STK_FNIP-Repeat"/>
</dbReference>
<organism evidence="2">
    <name type="scientific">Gaeavirus sp</name>
    <dbReference type="NCBI Taxonomy" id="2487767"/>
    <lineage>
        <taxon>Viruses</taxon>
        <taxon>Varidnaviria</taxon>
        <taxon>Bamfordvirae</taxon>
        <taxon>Nucleocytoviricota</taxon>
        <taxon>Megaviricetes</taxon>
        <taxon>Imitervirales</taxon>
        <taxon>Mimiviridae</taxon>
        <taxon>Klosneuvirinae</taxon>
    </lineage>
</organism>
<evidence type="ECO:0008006" key="3">
    <source>
        <dbReference type="Google" id="ProtNLM"/>
    </source>
</evidence>
<evidence type="ECO:0000313" key="2">
    <source>
        <dbReference type="EMBL" id="AYV80265.1"/>
    </source>
</evidence>
<evidence type="ECO:0000256" key="1">
    <source>
        <dbReference type="ARBA" id="ARBA00022737"/>
    </source>
</evidence>
<dbReference type="EMBL" id="MK072221">
    <property type="protein sequence ID" value="AYV80265.1"/>
    <property type="molecule type" value="Genomic_DNA"/>
</dbReference>
<sequence length="236" mass="27263">MLSGYHYEQNKTKLKFDPNFDRPIDDIEFPDTLQIIIFGGRFNQPLDNIIFPKSLQSIEFGDAFERSLNDVIFPKNLQSITFGFHFDQPLNNVIFPKNLQSITFGDNFNQPIDTLKSIKLKSVTFGYNFNQSLKQLPSTLKNLYVCSSDENIHILLDIPETIQNVCYIYNEIHGYTAINNLPNCVTEVIVDFIYQDETDILTNLPSFIKTIRIICDPDEVIKRITKIPYGCVITEF</sequence>
<dbReference type="PANTHER" id="PTHR32134:SF92">
    <property type="entry name" value="FNIP REPEAT-CONTAINING PROTEIN"/>
    <property type="match status" value="1"/>
</dbReference>
<accession>A0A3G4ZZA8</accession>
<proteinExistence type="predicted"/>
<dbReference type="SUPFAM" id="SSF52058">
    <property type="entry name" value="L domain-like"/>
    <property type="match status" value="1"/>
</dbReference>
<protein>
    <recommendedName>
        <fullName evidence="3">FNIP repeat-containing protein</fullName>
    </recommendedName>
</protein>
<dbReference type="Pfam" id="PF05725">
    <property type="entry name" value="FNIP"/>
    <property type="match status" value="2"/>
</dbReference>
<gene>
    <name evidence="2" type="ORF">Gaeavirus23_4</name>
</gene>
<dbReference type="Gene3D" id="3.80.10.10">
    <property type="entry name" value="Ribonuclease Inhibitor"/>
    <property type="match status" value="1"/>
</dbReference>
<reference evidence="2" key="1">
    <citation type="submission" date="2018-10" db="EMBL/GenBank/DDBJ databases">
        <title>Hidden diversity of soil giant viruses.</title>
        <authorList>
            <person name="Schulz F."/>
            <person name="Alteio L."/>
            <person name="Goudeau D."/>
            <person name="Ryan E.M."/>
            <person name="Malmstrom R.R."/>
            <person name="Blanchard J."/>
            <person name="Woyke T."/>
        </authorList>
    </citation>
    <scope>NUCLEOTIDE SEQUENCE</scope>
    <source>
        <strain evidence="2">GAV1</strain>
    </source>
</reference>
<dbReference type="PANTHER" id="PTHR32134">
    <property type="entry name" value="FNIP REPEAT-CONTAINING PROTEIN"/>
    <property type="match status" value="1"/>
</dbReference>
<name>A0A3G4ZZA8_9VIRU</name>
<keyword evidence="1" id="KW-0677">Repeat</keyword>
<dbReference type="InterPro" id="IPR008615">
    <property type="entry name" value="FNIP"/>
</dbReference>
<dbReference type="InterPro" id="IPR032675">
    <property type="entry name" value="LRR_dom_sf"/>
</dbReference>